<dbReference type="EMBL" id="BLJN01000005">
    <property type="protein sequence ID" value="GFE82965.1"/>
    <property type="molecule type" value="Genomic_DNA"/>
</dbReference>
<dbReference type="InterPro" id="IPR039536">
    <property type="entry name" value="TetR_C_Proteobacteria"/>
</dbReference>
<dbReference type="Proteomes" id="UP000445000">
    <property type="component" value="Unassembled WGS sequence"/>
</dbReference>
<comment type="caution">
    <text evidence="2">The sequence shown here is derived from an EMBL/GenBank/DDBJ whole genome shotgun (WGS) entry which is preliminary data.</text>
</comment>
<dbReference type="Gene3D" id="1.10.357.10">
    <property type="entry name" value="Tetracycline Repressor, domain 2"/>
    <property type="match status" value="1"/>
</dbReference>
<dbReference type="AlphaFoldDB" id="A0A829YHS6"/>
<evidence type="ECO:0000313" key="3">
    <source>
        <dbReference type="Proteomes" id="UP000445000"/>
    </source>
</evidence>
<keyword evidence="3" id="KW-1185">Reference proteome</keyword>
<accession>A0A829YHS6</accession>
<sequence length="347" mass="38399">MSSLLSRARLGGGIPRGTRDGRSHVEGVPDELAIEIDADGSPVSFPAADWFICFVPGLQKQWWHRFVPGNYQHVFAMRMVDDSSWILVEPWWTRMLINVLTLDEAVKFLRWGAAGNILQIRESIPGCGNQARGWSNCAVLTSFLLGRRYWTWTPHGLYRRLAAEPGARPIDFAHWLANHIREVASRNVDRALAGIERGGGQPVQAALIQLGNAIMGALMSRSGLGLYKVAISESSRFGAAADAYWEYAPERAIEAVRKVLEQAQLRGEINIEEPADAARQFFSMLRGDIHLQMLFGLRERPDPTEIHARVTSAVDLILNGALAAPSQYAYPQAARRPQGVQAPPSAL</sequence>
<reference evidence="3" key="1">
    <citation type="submission" date="2020-01" db="EMBL/GenBank/DDBJ databases">
        <title>'Steroidobacter agaridevorans' sp. nov., agar-degrading bacteria isolated from rhizosphere soils.</title>
        <authorList>
            <person name="Ikenaga M."/>
            <person name="Kataoka M."/>
            <person name="Murouchi A."/>
            <person name="Katsuragi S."/>
            <person name="Sakai M."/>
        </authorList>
    </citation>
    <scope>NUCLEOTIDE SEQUENCE [LARGE SCALE GENOMIC DNA]</scope>
    <source>
        <strain evidence="3">YU21-B</strain>
    </source>
</reference>
<dbReference type="RefSeq" id="WP_161814593.1">
    <property type="nucleotide sequence ID" value="NZ_BLJN01000005.1"/>
</dbReference>
<evidence type="ECO:0000313" key="2">
    <source>
        <dbReference type="EMBL" id="GFE82965.1"/>
    </source>
</evidence>
<dbReference type="SUPFAM" id="SSF48498">
    <property type="entry name" value="Tetracyclin repressor-like, C-terminal domain"/>
    <property type="match status" value="1"/>
</dbReference>
<feature type="domain" description="Transcriptional regulator TetR C-terminal Proteobacteria type" evidence="1">
    <location>
        <begin position="206"/>
        <end position="318"/>
    </location>
</feature>
<name>A0A829YHS6_9GAMM</name>
<proteinExistence type="predicted"/>
<evidence type="ECO:0000259" key="1">
    <source>
        <dbReference type="Pfam" id="PF14246"/>
    </source>
</evidence>
<protein>
    <recommendedName>
        <fullName evidence="1">Transcriptional regulator TetR C-terminal Proteobacteria type domain-containing protein</fullName>
    </recommendedName>
</protein>
<dbReference type="InterPro" id="IPR036271">
    <property type="entry name" value="Tet_transcr_reg_TetR-rel_C_sf"/>
</dbReference>
<organism evidence="2 3">
    <name type="scientific">Steroidobacter agaridevorans</name>
    <dbReference type="NCBI Taxonomy" id="2695856"/>
    <lineage>
        <taxon>Bacteria</taxon>
        <taxon>Pseudomonadati</taxon>
        <taxon>Pseudomonadota</taxon>
        <taxon>Gammaproteobacteria</taxon>
        <taxon>Steroidobacterales</taxon>
        <taxon>Steroidobacteraceae</taxon>
        <taxon>Steroidobacter</taxon>
    </lineage>
</organism>
<gene>
    <name evidence="2" type="ORF">GCM10011487_49650</name>
</gene>
<dbReference type="Pfam" id="PF14246">
    <property type="entry name" value="TetR_C_7"/>
    <property type="match status" value="1"/>
</dbReference>